<organism evidence="3">
    <name type="scientific">Schizophyllum commune (strain H4-8 / FGSC 9210)</name>
    <name type="common">Split gill fungus</name>
    <dbReference type="NCBI Taxonomy" id="578458"/>
    <lineage>
        <taxon>Eukaryota</taxon>
        <taxon>Fungi</taxon>
        <taxon>Dikarya</taxon>
        <taxon>Basidiomycota</taxon>
        <taxon>Agaricomycotina</taxon>
        <taxon>Agaricomycetes</taxon>
        <taxon>Agaricomycetidae</taxon>
        <taxon>Agaricales</taxon>
        <taxon>Schizophyllaceae</taxon>
        <taxon>Schizophyllum</taxon>
    </lineage>
</organism>
<gene>
    <name evidence="2" type="ORF">SCHCODRAFT_111086</name>
</gene>
<dbReference type="AlphaFoldDB" id="D8QB17"/>
<name>D8QB17_SCHCM</name>
<dbReference type="KEGG" id="scm:SCHCO_01357156"/>
<evidence type="ECO:0000313" key="3">
    <source>
        <dbReference type="Proteomes" id="UP000007431"/>
    </source>
</evidence>
<dbReference type="InParanoid" id="D8QB17"/>
<dbReference type="GeneID" id="9593931"/>
<feature type="compositionally biased region" description="Low complexity" evidence="1">
    <location>
        <begin position="77"/>
        <end position="91"/>
    </location>
</feature>
<keyword evidence="3" id="KW-1185">Reference proteome</keyword>
<dbReference type="HOGENOM" id="CLU_2428324_0_0_1"/>
<reference evidence="2 3" key="1">
    <citation type="journal article" date="2010" name="Nat. Biotechnol.">
        <title>Genome sequence of the model mushroom Schizophyllum commune.</title>
        <authorList>
            <person name="Ohm R.A."/>
            <person name="de Jong J.F."/>
            <person name="Lugones L.G."/>
            <person name="Aerts A."/>
            <person name="Kothe E."/>
            <person name="Stajich J.E."/>
            <person name="de Vries R.P."/>
            <person name="Record E."/>
            <person name="Levasseur A."/>
            <person name="Baker S.E."/>
            <person name="Bartholomew K.A."/>
            <person name="Coutinho P.M."/>
            <person name="Erdmann S."/>
            <person name="Fowler T.J."/>
            <person name="Gathman A.C."/>
            <person name="Lombard V."/>
            <person name="Henrissat B."/>
            <person name="Knabe N."/>
            <person name="Kuees U."/>
            <person name="Lilly W.W."/>
            <person name="Lindquist E."/>
            <person name="Lucas S."/>
            <person name="Magnuson J.K."/>
            <person name="Piumi F."/>
            <person name="Raudaskoski M."/>
            <person name="Salamov A."/>
            <person name="Schmutz J."/>
            <person name="Schwarze F.W.M.R."/>
            <person name="vanKuyk P.A."/>
            <person name="Horton J.S."/>
            <person name="Grigoriev I.V."/>
            <person name="Woesten H.A.B."/>
        </authorList>
    </citation>
    <scope>NUCLEOTIDE SEQUENCE [LARGE SCALE GENOMIC DNA]</scope>
    <source>
        <strain evidence="3">H4-8 / FGSC 9210</strain>
    </source>
</reference>
<dbReference type="Proteomes" id="UP000007431">
    <property type="component" value="Unassembled WGS sequence"/>
</dbReference>
<evidence type="ECO:0000256" key="1">
    <source>
        <dbReference type="SAM" id="MobiDB-lite"/>
    </source>
</evidence>
<proteinExistence type="predicted"/>
<evidence type="ECO:0000313" key="2">
    <source>
        <dbReference type="EMBL" id="EFI94676.1"/>
    </source>
</evidence>
<feature type="compositionally biased region" description="Polar residues" evidence="1">
    <location>
        <begin position="61"/>
        <end position="72"/>
    </location>
</feature>
<feature type="region of interest" description="Disordered" evidence="1">
    <location>
        <begin position="1"/>
        <end position="91"/>
    </location>
</feature>
<protein>
    <submittedName>
        <fullName evidence="2">Uncharacterized protein</fullName>
    </submittedName>
</protein>
<feature type="non-terminal residue" evidence="2">
    <location>
        <position position="91"/>
    </location>
</feature>
<sequence length="91" mass="9619">MTTKRSKQGTAAERAPKRPRNTAAAQASPHRIVTRSVTRMREAATSTGPRRSTRLARKGNATANPSTSQASGSGPARKQTTTTGKQSKSGR</sequence>
<accession>D8QB17</accession>
<dbReference type="VEuPathDB" id="FungiDB:SCHCODRAFT_01357156"/>
<dbReference type="EMBL" id="GL377309">
    <property type="protein sequence ID" value="EFI94676.1"/>
    <property type="molecule type" value="Genomic_DNA"/>
</dbReference>
<dbReference type="RefSeq" id="XP_003029579.1">
    <property type="nucleotide sequence ID" value="XM_003029533.1"/>
</dbReference>